<evidence type="ECO:0000313" key="2">
    <source>
        <dbReference type="Proteomes" id="UP001274321"/>
    </source>
</evidence>
<keyword evidence="2" id="KW-1185">Reference proteome</keyword>
<evidence type="ECO:0000313" key="1">
    <source>
        <dbReference type="EMBL" id="MDX6806307.1"/>
    </source>
</evidence>
<name>A0ABU4RN90_9HYPH</name>
<accession>A0ABU4RN90</accession>
<dbReference type="EMBL" id="JAXAFJ010000005">
    <property type="protein sequence ID" value="MDX6806307.1"/>
    <property type="molecule type" value="Genomic_DNA"/>
</dbReference>
<protein>
    <recommendedName>
        <fullName evidence="3">DUF4376 domain-containing protein</fullName>
    </recommendedName>
</protein>
<dbReference type="Proteomes" id="UP001274321">
    <property type="component" value="Unassembled WGS sequence"/>
</dbReference>
<dbReference type="RefSeq" id="WP_319844439.1">
    <property type="nucleotide sequence ID" value="NZ_JAXAFJ010000005.1"/>
</dbReference>
<sequence length="205" mass="21865">MRALVKLDPLTLLQTSAGPEFPPFMVEGVYVMCAPEDWAEEGHAILPYQEQIARPHRFADKIGTLISIEDGVVIGTAEWQSPALSEVKARLAAEIDAAAGTARSGFITVSAGQEMTYQAKLAEARRWSETADPQDADFVLLSFEVGITAPTMEGVVDVVLNQNAMWELIGGSIEGKRLGAKKAVNAAGSIEEAIAVADGITWPAP</sequence>
<comment type="caution">
    <text evidence="1">The sequence shown here is derived from an EMBL/GenBank/DDBJ whole genome shotgun (WGS) entry which is preliminary data.</text>
</comment>
<proteinExistence type="predicted"/>
<evidence type="ECO:0008006" key="3">
    <source>
        <dbReference type="Google" id="ProtNLM"/>
    </source>
</evidence>
<organism evidence="1 2">
    <name type="scientific">Terrihabitans rhizophilus</name>
    <dbReference type="NCBI Taxonomy" id="3092662"/>
    <lineage>
        <taxon>Bacteria</taxon>
        <taxon>Pseudomonadati</taxon>
        <taxon>Pseudomonadota</taxon>
        <taxon>Alphaproteobacteria</taxon>
        <taxon>Hyphomicrobiales</taxon>
        <taxon>Terrihabitans</taxon>
    </lineage>
</organism>
<gene>
    <name evidence="1" type="ORF">SCD90_09535</name>
</gene>
<reference evidence="1 2" key="1">
    <citation type="submission" date="2023-11" db="EMBL/GenBank/DDBJ databases">
        <authorList>
            <person name="Bao R."/>
        </authorList>
    </citation>
    <scope>NUCLEOTIDE SEQUENCE [LARGE SCALE GENOMIC DNA]</scope>
    <source>
        <strain evidence="1 2">PJ23</strain>
    </source>
</reference>